<keyword evidence="1" id="KW-0812">Transmembrane</keyword>
<evidence type="ECO:0000256" key="1">
    <source>
        <dbReference type="SAM" id="Phobius"/>
    </source>
</evidence>
<feature type="transmembrane region" description="Helical" evidence="1">
    <location>
        <begin position="43"/>
        <end position="64"/>
    </location>
</feature>
<feature type="transmembrane region" description="Helical" evidence="1">
    <location>
        <begin position="76"/>
        <end position="98"/>
    </location>
</feature>
<dbReference type="EMBL" id="JACRTG010000006">
    <property type="protein sequence ID" value="MBC8587027.1"/>
    <property type="molecule type" value="Genomic_DNA"/>
</dbReference>
<protein>
    <submittedName>
        <fullName evidence="2">Stage V sporulation protein AB</fullName>
    </submittedName>
</protein>
<dbReference type="Pfam" id="PF13782">
    <property type="entry name" value="SpoVAB"/>
    <property type="match status" value="1"/>
</dbReference>
<gene>
    <name evidence="2" type="ORF">H8707_02060</name>
</gene>
<feature type="transmembrane region" description="Helical" evidence="1">
    <location>
        <begin position="119"/>
        <end position="137"/>
    </location>
</feature>
<accession>A0A926ET78</accession>
<dbReference type="InterPro" id="IPR020144">
    <property type="entry name" value="SpoVAB"/>
</dbReference>
<evidence type="ECO:0000313" key="3">
    <source>
        <dbReference type="Proteomes" id="UP000601171"/>
    </source>
</evidence>
<dbReference type="RefSeq" id="WP_262428498.1">
    <property type="nucleotide sequence ID" value="NZ_JACRTG010000006.1"/>
</dbReference>
<keyword evidence="1" id="KW-1133">Transmembrane helix</keyword>
<evidence type="ECO:0000313" key="2">
    <source>
        <dbReference type="EMBL" id="MBC8587027.1"/>
    </source>
</evidence>
<sequence length="138" mass="15234">MSYVILILMSIGGGVVVGGAYAAFIALIEIFPRVIQLTETNRYLKLYEDMYILGGFLASFVYFYDFSIKLGKISTLPIGFILGAYIGLFSSALAETLNVIPIMAQKFKLNRKENAIKRALLMGKVAGSLYYFLIHIGG</sequence>
<feature type="transmembrane region" description="Helical" evidence="1">
    <location>
        <begin position="6"/>
        <end position="31"/>
    </location>
</feature>
<reference evidence="2" key="1">
    <citation type="submission" date="2020-08" db="EMBL/GenBank/DDBJ databases">
        <title>Genome public.</title>
        <authorList>
            <person name="Liu C."/>
            <person name="Sun Q."/>
        </authorList>
    </citation>
    <scope>NUCLEOTIDE SEQUENCE</scope>
    <source>
        <strain evidence="2">BX21</strain>
    </source>
</reference>
<organism evidence="2 3">
    <name type="scientific">Paratissierella segnis</name>
    <dbReference type="NCBI Taxonomy" id="2763679"/>
    <lineage>
        <taxon>Bacteria</taxon>
        <taxon>Bacillati</taxon>
        <taxon>Bacillota</taxon>
        <taxon>Tissierellia</taxon>
        <taxon>Tissierellales</taxon>
        <taxon>Tissierellaceae</taxon>
        <taxon>Paratissierella</taxon>
    </lineage>
</organism>
<keyword evidence="3" id="KW-1185">Reference proteome</keyword>
<keyword evidence="1" id="KW-0472">Membrane</keyword>
<comment type="caution">
    <text evidence="2">The sequence shown here is derived from an EMBL/GenBank/DDBJ whole genome shotgun (WGS) entry which is preliminary data.</text>
</comment>
<dbReference type="Proteomes" id="UP000601171">
    <property type="component" value="Unassembled WGS sequence"/>
</dbReference>
<proteinExistence type="predicted"/>
<dbReference type="AlphaFoldDB" id="A0A926ET78"/>
<name>A0A926ET78_9FIRM</name>